<gene>
    <name evidence="6" type="ORF">BJY20_000935</name>
</gene>
<feature type="transmembrane region" description="Helical" evidence="5">
    <location>
        <begin position="132"/>
        <end position="150"/>
    </location>
</feature>
<reference evidence="6 7" key="1">
    <citation type="submission" date="2020-07" db="EMBL/GenBank/DDBJ databases">
        <title>Sequencing the genomes of 1000 actinobacteria strains.</title>
        <authorList>
            <person name="Klenk H.-P."/>
        </authorList>
    </citation>
    <scope>NUCLEOTIDE SEQUENCE [LARGE SCALE GENOMIC DNA]</scope>
    <source>
        <strain evidence="6 7">DSM 26154</strain>
    </source>
</reference>
<accession>A0A852VS71</accession>
<dbReference type="GO" id="GO:0016020">
    <property type="term" value="C:membrane"/>
    <property type="evidence" value="ECO:0007669"/>
    <property type="project" value="UniProtKB-SubCell"/>
</dbReference>
<evidence type="ECO:0000256" key="2">
    <source>
        <dbReference type="ARBA" id="ARBA00022692"/>
    </source>
</evidence>
<name>A0A852VS71_9MICO</name>
<dbReference type="InterPro" id="IPR035952">
    <property type="entry name" value="Rhomboid-like_sf"/>
</dbReference>
<feature type="transmembrane region" description="Helical" evidence="5">
    <location>
        <begin position="34"/>
        <end position="54"/>
    </location>
</feature>
<comment type="caution">
    <text evidence="6">The sequence shown here is derived from an EMBL/GenBank/DDBJ whole genome shotgun (WGS) entry which is preliminary data.</text>
</comment>
<evidence type="ECO:0000313" key="7">
    <source>
        <dbReference type="Proteomes" id="UP000554054"/>
    </source>
</evidence>
<dbReference type="GO" id="GO:0006508">
    <property type="term" value="P:proteolysis"/>
    <property type="evidence" value="ECO:0007669"/>
    <property type="project" value="UniProtKB-KW"/>
</dbReference>
<keyword evidence="7" id="KW-1185">Reference proteome</keyword>
<evidence type="ECO:0000256" key="4">
    <source>
        <dbReference type="ARBA" id="ARBA00023136"/>
    </source>
</evidence>
<keyword evidence="2 5" id="KW-0812">Transmembrane</keyword>
<keyword evidence="3 5" id="KW-1133">Transmembrane helix</keyword>
<dbReference type="RefSeq" id="WP_221935244.1">
    <property type="nucleotide sequence ID" value="NZ_JACCAE010000001.1"/>
</dbReference>
<dbReference type="GO" id="GO:0008233">
    <property type="term" value="F:peptidase activity"/>
    <property type="evidence" value="ECO:0007669"/>
    <property type="project" value="UniProtKB-KW"/>
</dbReference>
<evidence type="ECO:0000313" key="6">
    <source>
        <dbReference type="EMBL" id="NYF97543.1"/>
    </source>
</evidence>
<dbReference type="Gene3D" id="1.20.1540.10">
    <property type="entry name" value="Rhomboid-like"/>
    <property type="match status" value="1"/>
</dbReference>
<evidence type="ECO:0000256" key="5">
    <source>
        <dbReference type="SAM" id="Phobius"/>
    </source>
</evidence>
<dbReference type="AlphaFoldDB" id="A0A852VS71"/>
<comment type="subcellular location">
    <subcellularLocation>
        <location evidence="1">Membrane</location>
        <topology evidence="1">Multi-pass membrane protein</topology>
    </subcellularLocation>
</comment>
<evidence type="ECO:0000256" key="3">
    <source>
        <dbReference type="ARBA" id="ARBA00022989"/>
    </source>
</evidence>
<protein>
    <submittedName>
        <fullName evidence="6">Membrane associated rhomboid family serine protease</fullName>
    </submittedName>
</protein>
<evidence type="ECO:0000256" key="1">
    <source>
        <dbReference type="ARBA" id="ARBA00004141"/>
    </source>
</evidence>
<keyword evidence="6" id="KW-0645">Protease</keyword>
<dbReference type="SUPFAM" id="SSF144091">
    <property type="entry name" value="Rhomboid-like"/>
    <property type="match status" value="1"/>
</dbReference>
<dbReference type="Proteomes" id="UP000554054">
    <property type="component" value="Unassembled WGS sequence"/>
</dbReference>
<feature type="transmembrane region" description="Helical" evidence="5">
    <location>
        <begin position="157"/>
        <end position="174"/>
    </location>
</feature>
<feature type="transmembrane region" description="Helical" evidence="5">
    <location>
        <begin position="83"/>
        <end position="100"/>
    </location>
</feature>
<sequence>MSLLLQLSAWVVFAATWAGLRDEERLQQPRRGILALWCVVAVPSLLQFAVAGMLESGRRESAAILAGQWWRLVTSMVLQDGGWYGTAFNLVTLAFTLLLVQPVVRTGVAVVLFLVGGVVGNVLTVLTFGDTGAGNSMATMFLAVTALALAKDRGPRRLVAFGVVAALAVVMLVLGDVHGLALTAALVVAAALAIVNR</sequence>
<proteinExistence type="predicted"/>
<feature type="transmembrane region" description="Helical" evidence="5">
    <location>
        <begin position="107"/>
        <end position="126"/>
    </location>
</feature>
<keyword evidence="4 5" id="KW-0472">Membrane</keyword>
<dbReference type="EMBL" id="JACCAE010000001">
    <property type="protein sequence ID" value="NYF97543.1"/>
    <property type="molecule type" value="Genomic_DNA"/>
</dbReference>
<feature type="transmembrane region" description="Helical" evidence="5">
    <location>
        <begin position="180"/>
        <end position="196"/>
    </location>
</feature>
<organism evidence="6 7">
    <name type="scientific">Janibacter cremeus</name>
    <dbReference type="NCBI Taxonomy" id="1285192"/>
    <lineage>
        <taxon>Bacteria</taxon>
        <taxon>Bacillati</taxon>
        <taxon>Actinomycetota</taxon>
        <taxon>Actinomycetes</taxon>
        <taxon>Micrococcales</taxon>
        <taxon>Intrasporangiaceae</taxon>
        <taxon>Janibacter</taxon>
    </lineage>
</organism>
<keyword evidence="6" id="KW-0378">Hydrolase</keyword>